<evidence type="ECO:0000256" key="4">
    <source>
        <dbReference type="ARBA" id="ARBA00022989"/>
    </source>
</evidence>
<dbReference type="KEGG" id="schi:SCHIN_v1c05840"/>
<feature type="transmembrane region" description="Helical" evidence="6">
    <location>
        <begin position="773"/>
        <end position="796"/>
    </location>
</feature>
<comment type="subcellular location">
    <subcellularLocation>
        <location evidence="1">Cell membrane</location>
        <topology evidence="1">Multi-pass membrane protein</topology>
    </subcellularLocation>
</comment>
<evidence type="ECO:0000256" key="3">
    <source>
        <dbReference type="ARBA" id="ARBA00022692"/>
    </source>
</evidence>
<feature type="transmembrane region" description="Helical" evidence="6">
    <location>
        <begin position="15"/>
        <end position="38"/>
    </location>
</feature>
<dbReference type="GO" id="GO:0005886">
    <property type="term" value="C:plasma membrane"/>
    <property type="evidence" value="ECO:0007669"/>
    <property type="project" value="UniProtKB-SubCell"/>
</dbReference>
<keyword evidence="2" id="KW-1003">Cell membrane</keyword>
<accession>A0A5B9Y426</accession>
<feature type="domain" description="ABC3 transporter permease C-terminal" evidence="7">
    <location>
        <begin position="1331"/>
        <end position="1449"/>
    </location>
</feature>
<dbReference type="EMBL" id="CP043026">
    <property type="protein sequence ID" value="QEH61781.1"/>
    <property type="molecule type" value="Genomic_DNA"/>
</dbReference>
<protein>
    <submittedName>
        <fullName evidence="8">Putative ABC transport system permease protein</fullName>
    </submittedName>
</protein>
<evidence type="ECO:0000256" key="5">
    <source>
        <dbReference type="ARBA" id="ARBA00023136"/>
    </source>
</evidence>
<evidence type="ECO:0000256" key="2">
    <source>
        <dbReference type="ARBA" id="ARBA00022475"/>
    </source>
</evidence>
<keyword evidence="3 6" id="KW-0812">Transmembrane</keyword>
<evidence type="ECO:0000256" key="1">
    <source>
        <dbReference type="ARBA" id="ARBA00004651"/>
    </source>
</evidence>
<dbReference type="Pfam" id="PF02687">
    <property type="entry name" value="FtsX"/>
    <property type="match status" value="2"/>
</dbReference>
<keyword evidence="9" id="KW-1185">Reference proteome</keyword>
<evidence type="ECO:0000313" key="9">
    <source>
        <dbReference type="Proteomes" id="UP000323144"/>
    </source>
</evidence>
<sequence>MLLFKNGLKNLIKDYIQFIIFVMLVALGVIFTSTFGIASSNLIRIKDRTTSNFESYDYSFKYTSSGYNSNDTQTLNPWFAFNTNVISSGMENYNSLSIGKDKVLKPFDFKIEKNNNGEYTYKSYILEDVVNSSSVKAINFGFGDVESDFEKRNPNLSFLPNATERVIDYNEQQKIDVVKSGEFGRFYRFNFDNAYFKNSLIGKLYQKNNYFNGTLNEEQKINAKNIFDYMFYLNNSSITSLIKNEILNEYISLKSQSKNDNVIEQSINNFINFKNEDSDPKTLEEVSSKGYNGKFGRLIEGKYFLVKGDFSKAFYSKTNSYAIDQLKRNGTYLIKDFESTDLFWNYYTITGYLIEKRNVTNRNLFQTYFNLIADLTKFKIELTSEVVMWNNDGQKFRFISAFYNYTEGEVNKYKFFNEKNYTFYKSGNFDNQFTWNSFMISSGFAKKQKFELGKTYNIVPGKNSISDQLRLDAIGTDAYNMYPTIYEEDLITNQNNEAIIYLNSIKFESYFNNKNNTKSVEDSKYQDVSRTYMRYVGKENEIENNVELYKLYLADNITNLKVVSDILNEQLEQPKDLKISRANIQSVSETSLLALRSGLLQKISLSFMLISIIFCSIFLACITFMLYTIVKKIMINQRGQIGNLKSLGYSNSSILFNYILYLTIPTILIVPLAWIGGIFLQIPIMAIFEIYFNIPEIFTIDYMILIFIFIGFVSLNTFVVGIIAYQTIKQPPLKLMAPSKSYQPNLFVKKIISKLKFSKFNTKLRATLISTSVNGLLTFFGVITFSSIILTLSSLLPSTMDNMKTEYFKRIKYNNDYNYVNVISNNPMTRNSFYNLTNNVEESNLKASVFNTYIKEGNEFINLQQASNLKPELFIQYFEDIMYYNLLSFKGITLSPAMLENIVKVNSDASRLVKKDINNFTCQVLPSLFGQEMIVDSTSDFNDCIKNISNNILPSTIKQMWDEDEQNYKNFTFNFSTISVNENEDQMYTRVLSKDEKKNLDIQTYGLDLQNPVDKIDLQSLDKIKYVSDTESIPVIISKKMAIRGYKVGDELSLKTTLQKLAVKNDVGSEIIKDSDWKYNVNGESINLNEIPMDKFSYVPSRFSDSEVLNNKFYYLEDKEYKQYYNPADIELTINVNEVDKKVLEKVNQEYLEYSNIDLSKKMTRDSLTVKPFDIFVYENNMPTRIGLESLIGGTNSWINIALQNGLLFDEQVDTYSKPLKIVDIQKIYNGDKVFMDQHYANEMLGFSNIDARVKLSDKKSINIWSNAKFSSNEIIADQYSRYLLAPNNMNNSTSGFSRYMKELVGNADYVLIRKQAVQNLIHSTLAIVFVLIVICIITSVIVIYLITDMFVGRYKRFMGYMRIQGYSMKEINNIVSWIFIPLTIGGGLLGIGIVMLILFSIVPKALLFANIAVGIIISWWMLLIIMMIVITIFVVAYSIILRKLAKINLTELMD</sequence>
<feature type="transmembrane region" description="Helical" evidence="6">
    <location>
        <begin position="655"/>
        <end position="682"/>
    </location>
</feature>
<dbReference type="Proteomes" id="UP000323144">
    <property type="component" value="Chromosome"/>
</dbReference>
<evidence type="ECO:0000313" key="8">
    <source>
        <dbReference type="EMBL" id="QEH61781.1"/>
    </source>
</evidence>
<name>A0A5B9Y426_9MOLU</name>
<feature type="transmembrane region" description="Helical" evidence="6">
    <location>
        <begin position="1372"/>
        <end position="1402"/>
    </location>
</feature>
<feature type="transmembrane region" description="Helical" evidence="6">
    <location>
        <begin position="605"/>
        <end position="630"/>
    </location>
</feature>
<reference evidence="8 9" key="1">
    <citation type="submission" date="2019-08" db="EMBL/GenBank/DDBJ databases">
        <title>Complete genome sequence of Spiroplasma chinense CCH (DSM 19755).</title>
        <authorList>
            <person name="Shen H.-Y."/>
            <person name="Lin Y.-C."/>
            <person name="Chou L."/>
            <person name="Kuo C.-H."/>
        </authorList>
    </citation>
    <scope>NUCLEOTIDE SEQUENCE [LARGE SCALE GENOMIC DNA]</scope>
    <source>
        <strain evidence="8 9">CCH</strain>
    </source>
</reference>
<feature type="transmembrane region" description="Helical" evidence="6">
    <location>
        <begin position="1326"/>
        <end position="1352"/>
    </location>
</feature>
<feature type="transmembrane region" description="Helical" evidence="6">
    <location>
        <begin position="1408"/>
        <end position="1441"/>
    </location>
</feature>
<keyword evidence="4 6" id="KW-1133">Transmembrane helix</keyword>
<proteinExistence type="predicted"/>
<gene>
    <name evidence="8" type="ORF">SCHIN_v1c05840</name>
</gene>
<dbReference type="RefSeq" id="WP_166508166.1">
    <property type="nucleotide sequence ID" value="NZ_CP043026.1"/>
</dbReference>
<keyword evidence="5 6" id="KW-0472">Membrane</keyword>
<organism evidence="8 9">
    <name type="scientific">Spiroplasma chinense</name>
    <dbReference type="NCBI Taxonomy" id="216932"/>
    <lineage>
        <taxon>Bacteria</taxon>
        <taxon>Bacillati</taxon>
        <taxon>Mycoplasmatota</taxon>
        <taxon>Mollicutes</taxon>
        <taxon>Entomoplasmatales</taxon>
        <taxon>Spiroplasmataceae</taxon>
        <taxon>Spiroplasma</taxon>
    </lineage>
</organism>
<dbReference type="InterPro" id="IPR003838">
    <property type="entry name" value="ABC3_permease_C"/>
</dbReference>
<feature type="domain" description="ABC3 transporter permease C-terminal" evidence="7">
    <location>
        <begin position="613"/>
        <end position="732"/>
    </location>
</feature>
<evidence type="ECO:0000256" key="6">
    <source>
        <dbReference type="SAM" id="Phobius"/>
    </source>
</evidence>
<evidence type="ECO:0000259" key="7">
    <source>
        <dbReference type="Pfam" id="PF02687"/>
    </source>
</evidence>
<feature type="transmembrane region" description="Helical" evidence="6">
    <location>
        <begin position="702"/>
        <end position="725"/>
    </location>
</feature>